<sequence>MQQKGGLTHNLFPEIDRTKLKTFSIEVDSYTVESALIAIEKAINEIKQGKASFNESKSQLTYRSSY</sequence>
<dbReference type="Proteomes" id="UP001177595">
    <property type="component" value="Chromosome"/>
</dbReference>
<evidence type="ECO:0000313" key="1">
    <source>
        <dbReference type="EMBL" id="WGM00918.1"/>
    </source>
</evidence>
<protein>
    <submittedName>
        <fullName evidence="1">Uncharacterized protein</fullName>
    </submittedName>
</protein>
<gene>
    <name evidence="1" type="ORF">QE210_13835</name>
</gene>
<dbReference type="AlphaFoldDB" id="A0AA95GKZ2"/>
<dbReference type="RefSeq" id="WP_280624457.1">
    <property type="nucleotide sequence ID" value="NZ_CP123504.1"/>
</dbReference>
<dbReference type="EMBL" id="CP123504">
    <property type="protein sequence ID" value="WGM00918.1"/>
    <property type="molecule type" value="Genomic_DNA"/>
</dbReference>
<accession>A0AA95GKZ2</accession>
<evidence type="ECO:0000313" key="2">
    <source>
        <dbReference type="Proteomes" id="UP001177595"/>
    </source>
</evidence>
<proteinExistence type="predicted"/>
<organism evidence="1 2">
    <name type="scientific">Arsenophonus nasoniae</name>
    <name type="common">son-killer infecting Nasonia vitripennis</name>
    <dbReference type="NCBI Taxonomy" id="638"/>
    <lineage>
        <taxon>Bacteria</taxon>
        <taxon>Pseudomonadati</taxon>
        <taxon>Pseudomonadota</taxon>
        <taxon>Gammaproteobacteria</taxon>
        <taxon>Enterobacterales</taxon>
        <taxon>Morganellaceae</taxon>
        <taxon>Arsenophonus</taxon>
    </lineage>
</organism>
<reference evidence="1" key="1">
    <citation type="submission" date="2023-04" db="EMBL/GenBank/DDBJ databases">
        <title>Genome dynamics across the evolutionary transition to endosymbiosis.</title>
        <authorList>
            <person name="Siozios S."/>
            <person name="Nadal-Jimenez P."/>
            <person name="Azagi T."/>
            <person name="Sprong H."/>
            <person name="Frost C.L."/>
            <person name="Parratt S.R."/>
            <person name="Taylor G."/>
            <person name="Brettell L."/>
            <person name="Lew K.C."/>
            <person name="Croft L."/>
            <person name="King K.C."/>
            <person name="Brockhurst M.A."/>
            <person name="Hypsa V."/>
            <person name="Novakova E."/>
            <person name="Darby A.C."/>
            <person name="Hurst G.D.D."/>
        </authorList>
    </citation>
    <scope>NUCLEOTIDE SEQUENCE</scope>
    <source>
        <strain evidence="1">APv</strain>
    </source>
</reference>
<name>A0AA95GKZ2_9GAMM</name>